<comment type="similarity">
    <text evidence="1">Belongs to the ParB family.</text>
</comment>
<dbReference type="PANTHER" id="PTHR33375">
    <property type="entry name" value="CHROMOSOME-PARTITIONING PROTEIN PARB-RELATED"/>
    <property type="match status" value="1"/>
</dbReference>
<keyword evidence="2" id="KW-0159">Chromosome partition</keyword>
<dbReference type="GO" id="GO:0007059">
    <property type="term" value="P:chromosome segregation"/>
    <property type="evidence" value="ECO:0007669"/>
    <property type="project" value="UniProtKB-KW"/>
</dbReference>
<dbReference type="OrthoDB" id="9802051at2"/>
<evidence type="ECO:0000313" key="7">
    <source>
        <dbReference type="Proteomes" id="UP000318017"/>
    </source>
</evidence>
<name>A0A518GBU4_9BACT</name>
<gene>
    <name evidence="6" type="primary">parB_2</name>
    <name evidence="6" type="ORF">Q31a_44360</name>
</gene>
<dbReference type="InterPro" id="IPR050336">
    <property type="entry name" value="Chromosome_partition/occlusion"/>
</dbReference>
<dbReference type="SMART" id="SM00470">
    <property type="entry name" value="ParB"/>
    <property type="match status" value="1"/>
</dbReference>
<organism evidence="6 7">
    <name type="scientific">Aureliella helgolandensis</name>
    <dbReference type="NCBI Taxonomy" id="2527968"/>
    <lineage>
        <taxon>Bacteria</taxon>
        <taxon>Pseudomonadati</taxon>
        <taxon>Planctomycetota</taxon>
        <taxon>Planctomycetia</taxon>
        <taxon>Pirellulales</taxon>
        <taxon>Pirellulaceae</taxon>
        <taxon>Aureliella</taxon>
    </lineage>
</organism>
<dbReference type="PANTHER" id="PTHR33375:SF1">
    <property type="entry name" value="CHROMOSOME-PARTITIONING PROTEIN PARB-RELATED"/>
    <property type="match status" value="1"/>
</dbReference>
<reference evidence="6 7" key="1">
    <citation type="submission" date="2019-02" db="EMBL/GenBank/DDBJ databases">
        <title>Deep-cultivation of Planctomycetes and their phenomic and genomic characterization uncovers novel biology.</title>
        <authorList>
            <person name="Wiegand S."/>
            <person name="Jogler M."/>
            <person name="Boedeker C."/>
            <person name="Pinto D."/>
            <person name="Vollmers J."/>
            <person name="Rivas-Marin E."/>
            <person name="Kohn T."/>
            <person name="Peeters S.H."/>
            <person name="Heuer A."/>
            <person name="Rast P."/>
            <person name="Oberbeckmann S."/>
            <person name="Bunk B."/>
            <person name="Jeske O."/>
            <person name="Meyerdierks A."/>
            <person name="Storesund J.E."/>
            <person name="Kallscheuer N."/>
            <person name="Luecker S."/>
            <person name="Lage O.M."/>
            <person name="Pohl T."/>
            <person name="Merkel B.J."/>
            <person name="Hornburger P."/>
            <person name="Mueller R.-W."/>
            <person name="Bruemmer F."/>
            <person name="Labrenz M."/>
            <person name="Spormann A.M."/>
            <person name="Op den Camp H."/>
            <person name="Overmann J."/>
            <person name="Amann R."/>
            <person name="Jetten M.S.M."/>
            <person name="Mascher T."/>
            <person name="Medema M.H."/>
            <person name="Devos D.P."/>
            <person name="Kaster A.-K."/>
            <person name="Ovreas L."/>
            <person name="Rohde M."/>
            <person name="Galperin M.Y."/>
            <person name="Jogler C."/>
        </authorList>
    </citation>
    <scope>NUCLEOTIDE SEQUENCE [LARGE SCALE GENOMIC DNA]</scope>
    <source>
        <strain evidence="6 7">Q31a</strain>
    </source>
</reference>
<dbReference type="RefSeq" id="WP_145081941.1">
    <property type="nucleotide sequence ID" value="NZ_CP036298.1"/>
</dbReference>
<feature type="region of interest" description="Disordered" evidence="4">
    <location>
        <begin position="1"/>
        <end position="29"/>
    </location>
</feature>
<evidence type="ECO:0000313" key="6">
    <source>
        <dbReference type="EMBL" id="QDV26065.1"/>
    </source>
</evidence>
<dbReference type="InterPro" id="IPR003115">
    <property type="entry name" value="ParB_N"/>
</dbReference>
<dbReference type="NCBIfam" id="TIGR00180">
    <property type="entry name" value="parB_part"/>
    <property type="match status" value="1"/>
</dbReference>
<dbReference type="GO" id="GO:0005694">
    <property type="term" value="C:chromosome"/>
    <property type="evidence" value="ECO:0007669"/>
    <property type="project" value="TreeGrafter"/>
</dbReference>
<evidence type="ECO:0000256" key="3">
    <source>
        <dbReference type="ARBA" id="ARBA00023125"/>
    </source>
</evidence>
<keyword evidence="3" id="KW-0238">DNA-binding</keyword>
<sequence length="304" mass="34511">MTSTKRKIEDLTSHLDESMGKRNEGLPLGLVPQFSPVPSPKDIGRQSVRGFGEVLLEQVVVDPTQPRTVFEPAEIERLAQSIRDKGQLQPIRVRWDSQLEKWAIIAGERRFRATQAAGLKSIQCYFHEGEISESEILEQQMIENLLREDLRPMEEANAYATLMKLNTWNGKQVASALRVSPSRVSRGLALLDLPQEMQQQIESGELPKSVAYELSKLPNEQQQWAAYAQKESQPLSVNNTRRKVKQRQGKAPIPRGVKQTFLTEGEWTVTVASKRKGNYHEIEEALLEALQEVRLRIDNNVHLG</sequence>
<accession>A0A518GBU4</accession>
<dbReference type="InterPro" id="IPR041468">
    <property type="entry name" value="HTH_ParB/Spo0J"/>
</dbReference>
<evidence type="ECO:0000256" key="4">
    <source>
        <dbReference type="SAM" id="MobiDB-lite"/>
    </source>
</evidence>
<keyword evidence="7" id="KW-1185">Reference proteome</keyword>
<dbReference type="InterPro" id="IPR004437">
    <property type="entry name" value="ParB/RepB/Spo0J"/>
</dbReference>
<feature type="domain" description="ParB-like N-terminal" evidence="5">
    <location>
        <begin position="52"/>
        <end position="145"/>
    </location>
</feature>
<protein>
    <submittedName>
        <fullName evidence="6">Chromosome-partitioning protein ParB</fullName>
    </submittedName>
</protein>
<dbReference type="AlphaFoldDB" id="A0A518GBU4"/>
<dbReference type="GO" id="GO:0003677">
    <property type="term" value="F:DNA binding"/>
    <property type="evidence" value="ECO:0007669"/>
    <property type="project" value="UniProtKB-KW"/>
</dbReference>
<evidence type="ECO:0000256" key="1">
    <source>
        <dbReference type="ARBA" id="ARBA00006295"/>
    </source>
</evidence>
<evidence type="ECO:0000259" key="5">
    <source>
        <dbReference type="SMART" id="SM00470"/>
    </source>
</evidence>
<dbReference type="SUPFAM" id="SSF109709">
    <property type="entry name" value="KorB DNA-binding domain-like"/>
    <property type="match status" value="1"/>
</dbReference>
<dbReference type="Gene3D" id="3.90.1530.30">
    <property type="match status" value="1"/>
</dbReference>
<feature type="compositionally biased region" description="Basic and acidic residues" evidence="4">
    <location>
        <begin position="1"/>
        <end position="24"/>
    </location>
</feature>
<dbReference type="KEGG" id="ahel:Q31a_44360"/>
<dbReference type="Gene3D" id="1.10.10.2830">
    <property type="match status" value="1"/>
</dbReference>
<proteinExistence type="inferred from homology"/>
<dbReference type="SUPFAM" id="SSF110849">
    <property type="entry name" value="ParB/Sulfiredoxin"/>
    <property type="match status" value="1"/>
</dbReference>
<evidence type="ECO:0000256" key="2">
    <source>
        <dbReference type="ARBA" id="ARBA00022829"/>
    </source>
</evidence>
<dbReference type="FunFam" id="3.90.1530.30:FF:000001">
    <property type="entry name" value="Chromosome partitioning protein ParB"/>
    <property type="match status" value="1"/>
</dbReference>
<dbReference type="EMBL" id="CP036298">
    <property type="protein sequence ID" value="QDV26065.1"/>
    <property type="molecule type" value="Genomic_DNA"/>
</dbReference>
<dbReference type="Pfam" id="PF17762">
    <property type="entry name" value="HTH_ParB"/>
    <property type="match status" value="1"/>
</dbReference>
<dbReference type="InterPro" id="IPR036086">
    <property type="entry name" value="ParB/Sulfiredoxin_sf"/>
</dbReference>
<dbReference type="Proteomes" id="UP000318017">
    <property type="component" value="Chromosome"/>
</dbReference>
<dbReference type="Pfam" id="PF02195">
    <property type="entry name" value="ParB_N"/>
    <property type="match status" value="1"/>
</dbReference>